<dbReference type="PANTHER" id="PTHR23193:SF21">
    <property type="entry name" value="NUCLEAR PORE COMPLEX PROTEIN NUP214"/>
    <property type="match status" value="1"/>
</dbReference>
<dbReference type="OrthoDB" id="248320at2759"/>
<evidence type="ECO:0000256" key="2">
    <source>
        <dbReference type="ARBA" id="ARBA00022448"/>
    </source>
</evidence>
<dbReference type="InterPro" id="IPR015943">
    <property type="entry name" value="WD40/YVTN_repeat-like_dom_sf"/>
</dbReference>
<dbReference type="SMART" id="SM00320">
    <property type="entry name" value="WD40"/>
    <property type="match status" value="2"/>
</dbReference>
<name>A0A401Q7Z5_SCYTO</name>
<evidence type="ECO:0000259" key="4">
    <source>
        <dbReference type="Pfam" id="PF16755"/>
    </source>
</evidence>
<dbReference type="InterPro" id="IPR026054">
    <property type="entry name" value="Nucleoporin"/>
</dbReference>
<comment type="subcellular location">
    <subcellularLocation>
        <location evidence="1">Nucleus</location>
    </subcellularLocation>
</comment>
<gene>
    <name evidence="5" type="ORF">scyTo_0022998</name>
</gene>
<dbReference type="GO" id="GO:0005643">
    <property type="term" value="C:nuclear pore"/>
    <property type="evidence" value="ECO:0007669"/>
    <property type="project" value="TreeGrafter"/>
</dbReference>
<dbReference type="Gene3D" id="2.130.10.10">
    <property type="entry name" value="YVTN repeat-like/Quinoprotein amine dehydrogenase"/>
    <property type="match status" value="1"/>
</dbReference>
<dbReference type="GO" id="GO:0017056">
    <property type="term" value="F:structural constituent of nuclear pore"/>
    <property type="evidence" value="ECO:0007669"/>
    <property type="project" value="TreeGrafter"/>
</dbReference>
<dbReference type="InterPro" id="IPR001680">
    <property type="entry name" value="WD40_rpt"/>
</dbReference>
<dbReference type="AlphaFoldDB" id="A0A401Q7Z5"/>
<feature type="non-terminal residue" evidence="5">
    <location>
        <position position="198"/>
    </location>
</feature>
<dbReference type="GO" id="GO:0008139">
    <property type="term" value="F:nuclear localization sequence binding"/>
    <property type="evidence" value="ECO:0007669"/>
    <property type="project" value="TreeGrafter"/>
</dbReference>
<evidence type="ECO:0000313" key="5">
    <source>
        <dbReference type="EMBL" id="GCB81499.1"/>
    </source>
</evidence>
<keyword evidence="2" id="KW-0813">Transport</keyword>
<protein>
    <recommendedName>
        <fullName evidence="4">Nucleoporin Nup159/Nup146 N-terminal domain-containing protein</fullName>
    </recommendedName>
</protein>
<comment type="caution">
    <text evidence="5">The sequence shown here is derived from an EMBL/GenBank/DDBJ whole genome shotgun (WGS) entry which is preliminary data.</text>
</comment>
<organism evidence="5 6">
    <name type="scientific">Scyliorhinus torazame</name>
    <name type="common">Cloudy catshark</name>
    <name type="synonym">Catulus torazame</name>
    <dbReference type="NCBI Taxonomy" id="75743"/>
    <lineage>
        <taxon>Eukaryota</taxon>
        <taxon>Metazoa</taxon>
        <taxon>Chordata</taxon>
        <taxon>Craniata</taxon>
        <taxon>Vertebrata</taxon>
        <taxon>Chondrichthyes</taxon>
        <taxon>Elasmobranchii</taxon>
        <taxon>Galeomorphii</taxon>
        <taxon>Galeoidea</taxon>
        <taxon>Carcharhiniformes</taxon>
        <taxon>Scyliorhinidae</taxon>
        <taxon>Scyliorhinus</taxon>
    </lineage>
</organism>
<dbReference type="OMA" id="CWISAPV"/>
<dbReference type="Pfam" id="PF16755">
    <property type="entry name" value="Beta-prop_NUP159_NUP214"/>
    <property type="match status" value="1"/>
</dbReference>
<sequence length="198" mass="21960">MKKIRIFESPQALPKDRVNLLTMSNIYGLVFIGWKGGLKIISSQYISMADKNEGSINTIIDDAPLMSVFMKLPVHHIALSCDDLTLSVAMSSEEYGLVIAFFDIRTFLNKEKQQKRPFVYYKSETKCTVLDLKWNPAVSSILALCQSDGSLTILEVTDVIKQHACLPPTAAITSLCWSPKGKQLAAGRQNGTVVQYSP</sequence>
<dbReference type="Proteomes" id="UP000288216">
    <property type="component" value="Unassembled WGS sequence"/>
</dbReference>
<dbReference type="GO" id="GO:0006405">
    <property type="term" value="P:RNA export from nucleus"/>
    <property type="evidence" value="ECO:0007669"/>
    <property type="project" value="TreeGrafter"/>
</dbReference>
<evidence type="ECO:0000256" key="1">
    <source>
        <dbReference type="ARBA" id="ARBA00004123"/>
    </source>
</evidence>
<proteinExistence type="predicted"/>
<dbReference type="GO" id="GO:0006606">
    <property type="term" value="P:protein import into nucleus"/>
    <property type="evidence" value="ECO:0007669"/>
    <property type="project" value="TreeGrafter"/>
</dbReference>
<accession>A0A401Q7Z5</accession>
<dbReference type="STRING" id="75743.A0A401Q7Z5"/>
<evidence type="ECO:0000256" key="3">
    <source>
        <dbReference type="ARBA" id="ARBA00023242"/>
    </source>
</evidence>
<evidence type="ECO:0000313" key="6">
    <source>
        <dbReference type="Proteomes" id="UP000288216"/>
    </source>
</evidence>
<dbReference type="InterPro" id="IPR039462">
    <property type="entry name" value="Nup159/Nup146_N"/>
</dbReference>
<dbReference type="EMBL" id="BFAA01025452">
    <property type="protein sequence ID" value="GCB81499.1"/>
    <property type="molecule type" value="Genomic_DNA"/>
</dbReference>
<dbReference type="SUPFAM" id="SSF117289">
    <property type="entry name" value="Nucleoporin domain"/>
    <property type="match status" value="1"/>
</dbReference>
<reference evidence="5 6" key="1">
    <citation type="journal article" date="2018" name="Nat. Ecol. Evol.">
        <title>Shark genomes provide insights into elasmobranch evolution and the origin of vertebrates.</title>
        <authorList>
            <person name="Hara Y"/>
            <person name="Yamaguchi K"/>
            <person name="Onimaru K"/>
            <person name="Kadota M"/>
            <person name="Koyanagi M"/>
            <person name="Keeley SD"/>
            <person name="Tatsumi K"/>
            <person name="Tanaka K"/>
            <person name="Motone F"/>
            <person name="Kageyama Y"/>
            <person name="Nozu R"/>
            <person name="Adachi N"/>
            <person name="Nishimura O"/>
            <person name="Nakagawa R"/>
            <person name="Tanegashima C"/>
            <person name="Kiyatake I"/>
            <person name="Matsumoto R"/>
            <person name="Murakumo K"/>
            <person name="Nishida K"/>
            <person name="Terakita A"/>
            <person name="Kuratani S"/>
            <person name="Sato K"/>
            <person name="Hyodo S Kuraku.S."/>
        </authorList>
    </citation>
    <scope>NUCLEOTIDE SEQUENCE [LARGE SCALE GENOMIC DNA]</scope>
</reference>
<dbReference type="PANTHER" id="PTHR23193">
    <property type="entry name" value="NUCLEAR PORE COMPLEX PROTEIN NUP"/>
    <property type="match status" value="1"/>
</dbReference>
<feature type="domain" description="Nucleoporin Nup159/Nup146 N-terminal" evidence="4">
    <location>
        <begin position="74"/>
        <end position="198"/>
    </location>
</feature>
<keyword evidence="3" id="KW-0539">Nucleus</keyword>
<keyword evidence="6" id="KW-1185">Reference proteome</keyword>